<keyword evidence="4 8" id="KW-0812">Transmembrane</keyword>
<accession>B8JFC5</accession>
<feature type="transmembrane region" description="Helical" evidence="8">
    <location>
        <begin position="348"/>
        <end position="371"/>
    </location>
</feature>
<dbReference type="PANTHER" id="PTHR30250:SF10">
    <property type="entry name" value="LIPOPOLYSACCHARIDE BIOSYNTHESIS PROTEIN WZXC"/>
    <property type="match status" value="1"/>
</dbReference>
<evidence type="ECO:0000313" key="9">
    <source>
        <dbReference type="EMBL" id="ACL66302.1"/>
    </source>
</evidence>
<dbReference type="Proteomes" id="UP000007089">
    <property type="component" value="Chromosome"/>
</dbReference>
<organism evidence="9 10">
    <name type="scientific">Anaeromyxobacter dehalogenans (strain ATCC BAA-258 / DSM 21875 / 2CP-1)</name>
    <dbReference type="NCBI Taxonomy" id="455488"/>
    <lineage>
        <taxon>Bacteria</taxon>
        <taxon>Pseudomonadati</taxon>
        <taxon>Myxococcota</taxon>
        <taxon>Myxococcia</taxon>
        <taxon>Myxococcales</taxon>
        <taxon>Cystobacterineae</taxon>
        <taxon>Anaeromyxobacteraceae</taxon>
        <taxon>Anaeromyxobacter</taxon>
    </lineage>
</organism>
<dbReference type="RefSeq" id="WP_012634034.1">
    <property type="nucleotide sequence ID" value="NC_011891.1"/>
</dbReference>
<feature type="transmembrane region" description="Helical" evidence="8">
    <location>
        <begin position="137"/>
        <end position="156"/>
    </location>
</feature>
<feature type="transmembrane region" description="Helical" evidence="8">
    <location>
        <begin position="378"/>
        <end position="399"/>
    </location>
</feature>
<keyword evidence="10" id="KW-1185">Reference proteome</keyword>
<dbReference type="Pfam" id="PF13440">
    <property type="entry name" value="Polysacc_synt_3"/>
    <property type="match status" value="1"/>
</dbReference>
<dbReference type="GO" id="GO:0005886">
    <property type="term" value="C:plasma membrane"/>
    <property type="evidence" value="ECO:0007669"/>
    <property type="project" value="UniProtKB-SubCell"/>
</dbReference>
<feature type="transmembrane region" description="Helical" evidence="8">
    <location>
        <begin position="460"/>
        <end position="479"/>
    </location>
</feature>
<proteinExistence type="inferred from homology"/>
<feature type="transmembrane region" description="Helical" evidence="8">
    <location>
        <begin position="313"/>
        <end position="336"/>
    </location>
</feature>
<dbReference type="PANTHER" id="PTHR30250">
    <property type="entry name" value="PST FAMILY PREDICTED COLANIC ACID TRANSPORTER"/>
    <property type="match status" value="1"/>
</dbReference>
<evidence type="ECO:0000256" key="6">
    <source>
        <dbReference type="ARBA" id="ARBA00023136"/>
    </source>
</evidence>
<comment type="similarity">
    <text evidence="2">Belongs to the polysaccharide synthase family.</text>
</comment>
<keyword evidence="6 8" id="KW-0472">Membrane</keyword>
<protein>
    <submittedName>
        <fullName evidence="9">Polysaccharide biosynthesis protein</fullName>
    </submittedName>
</protein>
<evidence type="ECO:0000256" key="7">
    <source>
        <dbReference type="SAM" id="MobiDB-lite"/>
    </source>
</evidence>
<keyword evidence="3" id="KW-1003">Cell membrane</keyword>
<feature type="transmembrane region" description="Helical" evidence="8">
    <location>
        <begin position="228"/>
        <end position="249"/>
    </location>
</feature>
<evidence type="ECO:0000256" key="2">
    <source>
        <dbReference type="ARBA" id="ARBA00007430"/>
    </source>
</evidence>
<feature type="transmembrane region" description="Helical" evidence="8">
    <location>
        <begin position="194"/>
        <end position="216"/>
    </location>
</feature>
<feature type="transmembrane region" description="Helical" evidence="8">
    <location>
        <begin position="112"/>
        <end position="131"/>
    </location>
</feature>
<evidence type="ECO:0000256" key="4">
    <source>
        <dbReference type="ARBA" id="ARBA00022692"/>
    </source>
</evidence>
<evidence type="ECO:0000256" key="3">
    <source>
        <dbReference type="ARBA" id="ARBA00022475"/>
    </source>
</evidence>
<dbReference type="InterPro" id="IPR050833">
    <property type="entry name" value="Poly_Biosynth_Transport"/>
</dbReference>
<dbReference type="AlphaFoldDB" id="B8JFC5"/>
<name>B8JFC5_ANAD2</name>
<sequence length="500" mass="53815">MRNVQPAGAPPPLTPEDETPAPALEQLGRRVARGSAWVAVGYGASQVVRFGANLVLTRLLFPRAFGLMLLVNVCLQGVHLFSDLGIGASIVQHRRSDAAFLNTAWTVQVARGFLLWLATFAVAWPAAWMYGEPQLMWMLPVAGLAACLDGFVSTAIDTANRDLRMARLQLFDLAVQVSASVIMIAGAWLTRSVWALLAGTIAASAIRTVLSHVVMGGVRNRFCWDREAAASMLHFGKWVFVSSAVMFLAQQGDRLVFGKVLPLERLGVYNIALALVDAPTALIAAISFRVFFPMFSEMRRSDPDLEAAYRRANASMALLAGAGALVLMLAGPLVVQVLYDDRYAEASWIVRLLALGIWGSSLVHFTASVVLAGGRVKWLAASNAARLVWLLGAVPLAFRQWGFEVALACVVVADLPRYLFLALGCRRDGLHILAGDAGRTVKLVVAAGAGMLVLELLGSRSVLAVAVACATALAAWLAMNREPVRWYVEKIRGALAARRG</sequence>
<reference evidence="9" key="1">
    <citation type="submission" date="2009-01" db="EMBL/GenBank/DDBJ databases">
        <title>Complete sequence of Anaeromyxobacter dehalogenans 2CP-1.</title>
        <authorList>
            <consortium name="US DOE Joint Genome Institute"/>
            <person name="Lucas S."/>
            <person name="Copeland A."/>
            <person name="Lapidus A."/>
            <person name="Glavina del Rio T."/>
            <person name="Dalin E."/>
            <person name="Tice H."/>
            <person name="Bruce D."/>
            <person name="Goodwin L."/>
            <person name="Pitluck S."/>
            <person name="Saunders E."/>
            <person name="Brettin T."/>
            <person name="Detter J.C."/>
            <person name="Han C."/>
            <person name="Larimer F."/>
            <person name="Land M."/>
            <person name="Hauser L."/>
            <person name="Kyrpides N."/>
            <person name="Ovchinnikova G."/>
            <person name="Beliaev A.S."/>
            <person name="Richardson P."/>
        </authorList>
    </citation>
    <scope>NUCLEOTIDE SEQUENCE</scope>
    <source>
        <strain evidence="9">2CP-1</strain>
    </source>
</reference>
<evidence type="ECO:0000256" key="5">
    <source>
        <dbReference type="ARBA" id="ARBA00022989"/>
    </source>
</evidence>
<dbReference type="HOGENOM" id="CLU_026911_3_2_7"/>
<dbReference type="KEGG" id="acp:A2cp1_2965"/>
<dbReference type="EMBL" id="CP001359">
    <property type="protein sequence ID" value="ACL66302.1"/>
    <property type="molecule type" value="Genomic_DNA"/>
</dbReference>
<keyword evidence="5 8" id="KW-1133">Transmembrane helix</keyword>
<feature type="transmembrane region" description="Helical" evidence="8">
    <location>
        <begin position="168"/>
        <end position="188"/>
    </location>
</feature>
<feature type="transmembrane region" description="Helical" evidence="8">
    <location>
        <begin position="64"/>
        <end position="91"/>
    </location>
</feature>
<evidence type="ECO:0000256" key="1">
    <source>
        <dbReference type="ARBA" id="ARBA00004651"/>
    </source>
</evidence>
<evidence type="ECO:0000313" key="10">
    <source>
        <dbReference type="Proteomes" id="UP000007089"/>
    </source>
</evidence>
<gene>
    <name evidence="9" type="ordered locus">A2cp1_2965</name>
</gene>
<feature type="region of interest" description="Disordered" evidence="7">
    <location>
        <begin position="1"/>
        <end position="20"/>
    </location>
</feature>
<evidence type="ECO:0000256" key="8">
    <source>
        <dbReference type="SAM" id="Phobius"/>
    </source>
</evidence>
<comment type="subcellular location">
    <subcellularLocation>
        <location evidence="1">Cell membrane</location>
        <topology evidence="1">Multi-pass membrane protein</topology>
    </subcellularLocation>
</comment>
<feature type="transmembrane region" description="Helical" evidence="8">
    <location>
        <begin position="269"/>
        <end position="292"/>
    </location>
</feature>